<gene>
    <name evidence="2" type="ordered locus">Aeqsu_1524</name>
</gene>
<reference evidence="2 3" key="1">
    <citation type="submission" date="2012-06" db="EMBL/GenBank/DDBJ databases">
        <title>The complete genome of Aequorivita sublithincola DSM 14238.</title>
        <authorList>
            <consortium name="US DOE Joint Genome Institute (JGI-PGF)"/>
            <person name="Lucas S."/>
            <person name="Copeland A."/>
            <person name="Lapidus A."/>
            <person name="Goodwin L."/>
            <person name="Pitluck S."/>
            <person name="Peters L."/>
            <person name="Munk A.C.C."/>
            <person name="Kyrpides N."/>
            <person name="Mavromatis K."/>
            <person name="Pagani I."/>
            <person name="Ivanova N."/>
            <person name="Ovchinnikova G."/>
            <person name="Zeytun A."/>
            <person name="Detter J.C."/>
            <person name="Han C."/>
            <person name="Land M."/>
            <person name="Hauser L."/>
            <person name="Markowitz V."/>
            <person name="Cheng J.-F."/>
            <person name="Hugenholtz P."/>
            <person name="Woyke T."/>
            <person name="Wu D."/>
            <person name="Tindall B."/>
            <person name="Faehnrich R."/>
            <person name="Brambilla E."/>
            <person name="Klenk H.-P."/>
            <person name="Eisen J.A."/>
        </authorList>
    </citation>
    <scope>NUCLEOTIDE SEQUENCE [LARGE SCALE GENOMIC DNA]</scope>
    <source>
        <strain evidence="3">DSM 14238 / LMG 21431 / ACAM 643 / 9-3</strain>
    </source>
</reference>
<keyword evidence="2" id="KW-0808">Transferase</keyword>
<dbReference type="Proteomes" id="UP000006049">
    <property type="component" value="Chromosome"/>
</dbReference>
<protein>
    <submittedName>
        <fullName evidence="2">Putative hydrolase or acyltransferase of alpha/beta superfamily</fullName>
    </submittedName>
</protein>
<evidence type="ECO:0000259" key="1">
    <source>
        <dbReference type="Pfam" id="PF00561"/>
    </source>
</evidence>
<evidence type="ECO:0000313" key="2">
    <source>
        <dbReference type="EMBL" id="AFL81013.1"/>
    </source>
</evidence>
<dbReference type="KEGG" id="asl:Aeqsu_1524"/>
<proteinExistence type="predicted"/>
<dbReference type="RefSeq" id="WP_014782270.1">
    <property type="nucleotide sequence ID" value="NC_018013.1"/>
</dbReference>
<dbReference type="Pfam" id="PF00561">
    <property type="entry name" value="Abhydrolase_1"/>
    <property type="match status" value="1"/>
</dbReference>
<dbReference type="GO" id="GO:0016746">
    <property type="term" value="F:acyltransferase activity"/>
    <property type="evidence" value="ECO:0007669"/>
    <property type="project" value="UniProtKB-KW"/>
</dbReference>
<dbReference type="OrthoDB" id="252464at2"/>
<dbReference type="HOGENOM" id="CLU_020336_50_4_10"/>
<dbReference type="GO" id="GO:0016787">
    <property type="term" value="F:hydrolase activity"/>
    <property type="evidence" value="ECO:0007669"/>
    <property type="project" value="UniProtKB-KW"/>
</dbReference>
<dbReference type="InterPro" id="IPR050266">
    <property type="entry name" value="AB_hydrolase_sf"/>
</dbReference>
<keyword evidence="2" id="KW-0378">Hydrolase</keyword>
<dbReference type="PRINTS" id="PR00111">
    <property type="entry name" value="ABHYDROLASE"/>
</dbReference>
<dbReference type="SUPFAM" id="SSF53474">
    <property type="entry name" value="alpha/beta-Hydrolases"/>
    <property type="match status" value="1"/>
</dbReference>
<name>I3YVJ5_AEQSU</name>
<accession>I3YVJ5</accession>
<dbReference type="PANTHER" id="PTHR43798">
    <property type="entry name" value="MONOACYLGLYCEROL LIPASE"/>
    <property type="match status" value="1"/>
</dbReference>
<evidence type="ECO:0000313" key="3">
    <source>
        <dbReference type="Proteomes" id="UP000006049"/>
    </source>
</evidence>
<keyword evidence="3" id="KW-1185">Reference proteome</keyword>
<organism evidence="2 3">
    <name type="scientific">Aequorivita sublithincola (strain DSM 14238 / LMG 21431 / ACAM 643 / 9-3)</name>
    <dbReference type="NCBI Taxonomy" id="746697"/>
    <lineage>
        <taxon>Bacteria</taxon>
        <taxon>Pseudomonadati</taxon>
        <taxon>Bacteroidota</taxon>
        <taxon>Flavobacteriia</taxon>
        <taxon>Flavobacteriales</taxon>
        <taxon>Flavobacteriaceae</taxon>
        <taxon>Aequorivita</taxon>
    </lineage>
</organism>
<dbReference type="Gene3D" id="3.40.50.1820">
    <property type="entry name" value="alpha/beta hydrolase"/>
    <property type="match status" value="1"/>
</dbReference>
<sequence>MIFHYKNTPIHYETFGSGPAIILLHGFLESSTMWKPLIPQLSKNNFVITIDFPGHGKSGVLAEIHTMELMAEVVNEILQHLQISTATFIGHSMGGYVTLAFAEMFLEKIEKIILLNSTTENDDAEKKAIRERSVKILDSVPEAFISMAISNLFTEESKQQNTSEIEKLKAEANTFPVAGIQANIKGMKDRQDRKQVLKNFKKGKFLIAGLHDTIVPYAASKEITENTNTTLITFNSGHMAVIENLSELKVVLNKILN</sequence>
<keyword evidence="2" id="KW-0012">Acyltransferase</keyword>
<dbReference type="STRING" id="746697.Aeqsu_1524"/>
<dbReference type="AlphaFoldDB" id="I3YVJ5"/>
<feature type="domain" description="AB hydrolase-1" evidence="1">
    <location>
        <begin position="19"/>
        <end position="244"/>
    </location>
</feature>
<dbReference type="InterPro" id="IPR029058">
    <property type="entry name" value="AB_hydrolase_fold"/>
</dbReference>
<dbReference type="EMBL" id="CP003280">
    <property type="protein sequence ID" value="AFL81013.1"/>
    <property type="molecule type" value="Genomic_DNA"/>
</dbReference>
<dbReference type="InterPro" id="IPR000073">
    <property type="entry name" value="AB_hydrolase_1"/>
</dbReference>
<dbReference type="eggNOG" id="COG2267">
    <property type="taxonomic scope" value="Bacteria"/>
</dbReference>
<dbReference type="PATRIC" id="fig|746697.3.peg.1547"/>